<evidence type="ECO:0000256" key="6">
    <source>
        <dbReference type="SAM" id="Phobius"/>
    </source>
</evidence>
<comment type="caution">
    <text evidence="8">The sequence shown here is derived from an EMBL/GenBank/DDBJ whole genome shotgun (WGS) entry which is preliminary data.</text>
</comment>
<dbReference type="CDD" id="cd17502">
    <property type="entry name" value="MFS_Azr1_MDR_like"/>
    <property type="match status" value="1"/>
</dbReference>
<proteinExistence type="predicted"/>
<dbReference type="Pfam" id="PF07690">
    <property type="entry name" value="MFS_1"/>
    <property type="match status" value="1"/>
</dbReference>
<evidence type="ECO:0000256" key="5">
    <source>
        <dbReference type="ARBA" id="ARBA00023136"/>
    </source>
</evidence>
<feature type="transmembrane region" description="Helical" evidence="6">
    <location>
        <begin position="261"/>
        <end position="279"/>
    </location>
</feature>
<name>A0ABW4E9M7_9LACO</name>
<evidence type="ECO:0000256" key="4">
    <source>
        <dbReference type="ARBA" id="ARBA00022989"/>
    </source>
</evidence>
<evidence type="ECO:0000313" key="9">
    <source>
        <dbReference type="Proteomes" id="UP001597252"/>
    </source>
</evidence>
<feature type="domain" description="Major facilitator superfamily (MFS) profile" evidence="7">
    <location>
        <begin position="11"/>
        <end position="485"/>
    </location>
</feature>
<feature type="transmembrane region" description="Helical" evidence="6">
    <location>
        <begin position="352"/>
        <end position="370"/>
    </location>
</feature>
<accession>A0ABW4E9M7</accession>
<dbReference type="PANTHER" id="PTHR23501:SF191">
    <property type="entry name" value="VACUOLAR BASIC AMINO ACID TRANSPORTER 4"/>
    <property type="match status" value="1"/>
</dbReference>
<dbReference type="InterPro" id="IPR011701">
    <property type="entry name" value="MFS"/>
</dbReference>
<reference evidence="9" key="1">
    <citation type="journal article" date="2019" name="Int. J. Syst. Evol. Microbiol.">
        <title>The Global Catalogue of Microorganisms (GCM) 10K type strain sequencing project: providing services to taxonomists for standard genome sequencing and annotation.</title>
        <authorList>
            <consortium name="The Broad Institute Genomics Platform"/>
            <consortium name="The Broad Institute Genome Sequencing Center for Infectious Disease"/>
            <person name="Wu L."/>
            <person name="Ma J."/>
        </authorList>
    </citation>
    <scope>NUCLEOTIDE SEQUENCE [LARGE SCALE GENOMIC DNA]</scope>
    <source>
        <strain evidence="9">CCM 8903</strain>
    </source>
</reference>
<keyword evidence="5 6" id="KW-0472">Membrane</keyword>
<feature type="transmembrane region" description="Helical" evidence="6">
    <location>
        <begin position="135"/>
        <end position="157"/>
    </location>
</feature>
<comment type="subcellular location">
    <subcellularLocation>
        <location evidence="1">Cell membrane</location>
        <topology evidence="1">Multi-pass membrane protein</topology>
    </subcellularLocation>
</comment>
<evidence type="ECO:0000256" key="3">
    <source>
        <dbReference type="ARBA" id="ARBA00022692"/>
    </source>
</evidence>
<dbReference type="Proteomes" id="UP001597252">
    <property type="component" value="Unassembled WGS sequence"/>
</dbReference>
<feature type="transmembrane region" description="Helical" evidence="6">
    <location>
        <begin position="7"/>
        <end position="33"/>
    </location>
</feature>
<keyword evidence="2" id="KW-0813">Transport</keyword>
<feature type="transmembrane region" description="Helical" evidence="6">
    <location>
        <begin position="45"/>
        <end position="64"/>
    </location>
</feature>
<evidence type="ECO:0000313" key="8">
    <source>
        <dbReference type="EMBL" id="MFD1485833.1"/>
    </source>
</evidence>
<protein>
    <submittedName>
        <fullName evidence="8">MDR family MFS transporter</fullName>
    </submittedName>
</protein>
<dbReference type="RefSeq" id="WP_125754342.1">
    <property type="nucleotide sequence ID" value="NZ_JBHTON010000044.1"/>
</dbReference>
<feature type="transmembrane region" description="Helical" evidence="6">
    <location>
        <begin position="195"/>
        <end position="217"/>
    </location>
</feature>
<feature type="transmembrane region" description="Helical" evidence="6">
    <location>
        <begin position="99"/>
        <end position="123"/>
    </location>
</feature>
<feature type="transmembrane region" description="Helical" evidence="6">
    <location>
        <begin position="163"/>
        <end position="183"/>
    </location>
</feature>
<organism evidence="8 9">
    <name type="scientific">Lacticaseibacillus baoqingensis</name>
    <dbReference type="NCBI Taxonomy" id="2486013"/>
    <lineage>
        <taxon>Bacteria</taxon>
        <taxon>Bacillati</taxon>
        <taxon>Bacillota</taxon>
        <taxon>Bacilli</taxon>
        <taxon>Lactobacillales</taxon>
        <taxon>Lactobacillaceae</taxon>
        <taxon>Lacticaseibacillus</taxon>
    </lineage>
</organism>
<dbReference type="SUPFAM" id="SSF103473">
    <property type="entry name" value="MFS general substrate transporter"/>
    <property type="match status" value="1"/>
</dbReference>
<keyword evidence="3 6" id="KW-0812">Transmembrane</keyword>
<dbReference type="PROSITE" id="PS50850">
    <property type="entry name" value="MFS"/>
    <property type="match status" value="1"/>
</dbReference>
<feature type="transmembrane region" description="Helical" evidence="6">
    <location>
        <begin position="285"/>
        <end position="316"/>
    </location>
</feature>
<evidence type="ECO:0000256" key="2">
    <source>
        <dbReference type="ARBA" id="ARBA00022448"/>
    </source>
</evidence>
<dbReference type="PANTHER" id="PTHR23501">
    <property type="entry name" value="MAJOR FACILITATOR SUPERFAMILY"/>
    <property type="match status" value="1"/>
</dbReference>
<feature type="transmembrane region" description="Helical" evidence="6">
    <location>
        <begin position="328"/>
        <end position="346"/>
    </location>
</feature>
<dbReference type="PRINTS" id="PR01036">
    <property type="entry name" value="TCRTETB"/>
</dbReference>
<dbReference type="InterPro" id="IPR020846">
    <property type="entry name" value="MFS_dom"/>
</dbReference>
<gene>
    <name evidence="8" type="ORF">ACFQ5J_11375</name>
</gene>
<keyword evidence="9" id="KW-1185">Reference proteome</keyword>
<sequence>MPKKTTNVVAVTIAIFIATFMTAIEGTIVSTALPTIVGELHGVQLMNWIISIYLLTNAMATPVFGKLADRSGRKPVFLIGLAIFVTGSLLSGLSNSMPVLIVMRALQGIGAGAIMPVTFTIIADIYPFEKRAKVLGFNGSAWGIAALVAPLLGGFIVERLSWHWIYFINVPIGLLTMVLVAVYHHEDFHPQKAPIDYFGALWLVLGLLFLLLGFQALAGTHGVWALLGWLAAAGGCLALFWRQEKRAVDPIIDLALFKNHAFVITNVIAALISGFVIGYEAYMPMWVQGILGLGAALGGFAITPSSMLWIVGSFVAGRLLVVTTPKKIMTMALGVLLAGSILLALVPQTTPYWAFLAIACGLGFGFGNVITTTTVRAQAVVAEAVVGVATSFNTLCRTLGQTLMVSVYGVVLNLKMAQGVAAHPGLKLDMLNQLIDPQKAKQLAPAVVTPLRHILYTGLHGIYWCTVVIVGLAIVANWFDRDQKLSDQG</sequence>
<feature type="transmembrane region" description="Helical" evidence="6">
    <location>
        <begin position="223"/>
        <end position="241"/>
    </location>
</feature>
<dbReference type="Gene3D" id="1.20.1250.20">
    <property type="entry name" value="MFS general substrate transporter like domains"/>
    <property type="match status" value="1"/>
</dbReference>
<keyword evidence="4 6" id="KW-1133">Transmembrane helix</keyword>
<dbReference type="EMBL" id="JBHTON010000044">
    <property type="protein sequence ID" value="MFD1485833.1"/>
    <property type="molecule type" value="Genomic_DNA"/>
</dbReference>
<dbReference type="Gene3D" id="1.20.1720.10">
    <property type="entry name" value="Multidrug resistance protein D"/>
    <property type="match status" value="1"/>
</dbReference>
<feature type="transmembrane region" description="Helical" evidence="6">
    <location>
        <begin position="76"/>
        <end position="93"/>
    </location>
</feature>
<evidence type="ECO:0000256" key="1">
    <source>
        <dbReference type="ARBA" id="ARBA00004651"/>
    </source>
</evidence>
<feature type="transmembrane region" description="Helical" evidence="6">
    <location>
        <begin position="461"/>
        <end position="479"/>
    </location>
</feature>
<dbReference type="InterPro" id="IPR036259">
    <property type="entry name" value="MFS_trans_sf"/>
</dbReference>
<evidence type="ECO:0000259" key="7">
    <source>
        <dbReference type="PROSITE" id="PS50850"/>
    </source>
</evidence>